<reference evidence="1 2" key="1">
    <citation type="submission" date="2018-08" db="EMBL/GenBank/DDBJ databases">
        <title>Draft genome of the lignicolous fungus Coniochaeta pulveracea.</title>
        <authorList>
            <person name="Borstlap C.J."/>
            <person name="De Witt R.N."/>
            <person name="Botha A."/>
            <person name="Volschenk H."/>
        </authorList>
    </citation>
    <scope>NUCLEOTIDE SEQUENCE [LARGE SCALE GENOMIC DNA]</scope>
    <source>
        <strain evidence="1 2">CAB683</strain>
    </source>
</reference>
<proteinExistence type="predicted"/>
<dbReference type="OrthoDB" id="439046at2759"/>
<gene>
    <name evidence="1" type="ORF">DL546_006852</name>
</gene>
<comment type="caution">
    <text evidence="1">The sequence shown here is derived from an EMBL/GenBank/DDBJ whole genome shotgun (WGS) entry which is preliminary data.</text>
</comment>
<dbReference type="EMBL" id="QVQW01000028">
    <property type="protein sequence ID" value="RKU44716.1"/>
    <property type="molecule type" value="Genomic_DNA"/>
</dbReference>
<keyword evidence="2" id="KW-1185">Reference proteome</keyword>
<sequence length="216" mass="24501">MSSPILMRSLSSVARERQALLRKIYAPFARLDDKSPEYMVLARSGKVWEDFFRPADSEKQGYMRMQRECSKTLQCIDDIRQSMKRPASLLSKQLVPEYALQSVQMEDNRLGVQDSYEIHDFLTKNFFRSVDLASLSLRDLAGHSLPEVTGLSPTADKSQVNELRNHIVASQWIAETATQHPGTAGLDETDVKHLSALTMKDLGRGDYFPYGWGEKV</sequence>
<protein>
    <submittedName>
        <fullName evidence="1">Uncharacterized protein</fullName>
    </submittedName>
</protein>
<dbReference type="AlphaFoldDB" id="A0A420Y9Z9"/>
<dbReference type="Proteomes" id="UP000275385">
    <property type="component" value="Unassembled WGS sequence"/>
</dbReference>
<name>A0A420Y9Z9_9PEZI</name>
<dbReference type="STRING" id="177199.A0A420Y9Z9"/>
<evidence type="ECO:0000313" key="2">
    <source>
        <dbReference type="Proteomes" id="UP000275385"/>
    </source>
</evidence>
<accession>A0A420Y9Z9</accession>
<evidence type="ECO:0000313" key="1">
    <source>
        <dbReference type="EMBL" id="RKU44716.1"/>
    </source>
</evidence>
<organism evidence="1 2">
    <name type="scientific">Coniochaeta pulveracea</name>
    <dbReference type="NCBI Taxonomy" id="177199"/>
    <lineage>
        <taxon>Eukaryota</taxon>
        <taxon>Fungi</taxon>
        <taxon>Dikarya</taxon>
        <taxon>Ascomycota</taxon>
        <taxon>Pezizomycotina</taxon>
        <taxon>Sordariomycetes</taxon>
        <taxon>Sordariomycetidae</taxon>
        <taxon>Coniochaetales</taxon>
        <taxon>Coniochaetaceae</taxon>
        <taxon>Coniochaeta</taxon>
    </lineage>
</organism>